<reference evidence="2" key="1">
    <citation type="submission" date="2022-08" db="EMBL/GenBank/DDBJ databases">
        <authorList>
            <person name="Gutierrez-Valencia J."/>
        </authorList>
    </citation>
    <scope>NUCLEOTIDE SEQUENCE</scope>
</reference>
<accession>A0AAV0R4S2</accession>
<feature type="region of interest" description="Disordered" evidence="1">
    <location>
        <begin position="31"/>
        <end position="52"/>
    </location>
</feature>
<evidence type="ECO:0000313" key="2">
    <source>
        <dbReference type="EMBL" id="CAI0552533.1"/>
    </source>
</evidence>
<evidence type="ECO:0000256" key="1">
    <source>
        <dbReference type="SAM" id="MobiDB-lite"/>
    </source>
</evidence>
<feature type="compositionally biased region" description="Polar residues" evidence="1">
    <location>
        <begin position="31"/>
        <end position="40"/>
    </location>
</feature>
<dbReference type="Proteomes" id="UP001154282">
    <property type="component" value="Unassembled WGS sequence"/>
</dbReference>
<sequence>MTVPCRSFTICPPPVSRISLPAATSATWTATRKSSRTSGSIAGDLLSSPSPTLPAGFFPTISTYSYYSLQKNEAMPRVLLQGFDKPLLIF</sequence>
<organism evidence="2 3">
    <name type="scientific">Linum tenue</name>
    <dbReference type="NCBI Taxonomy" id="586396"/>
    <lineage>
        <taxon>Eukaryota</taxon>
        <taxon>Viridiplantae</taxon>
        <taxon>Streptophyta</taxon>
        <taxon>Embryophyta</taxon>
        <taxon>Tracheophyta</taxon>
        <taxon>Spermatophyta</taxon>
        <taxon>Magnoliopsida</taxon>
        <taxon>eudicotyledons</taxon>
        <taxon>Gunneridae</taxon>
        <taxon>Pentapetalae</taxon>
        <taxon>rosids</taxon>
        <taxon>fabids</taxon>
        <taxon>Malpighiales</taxon>
        <taxon>Linaceae</taxon>
        <taxon>Linum</taxon>
    </lineage>
</organism>
<gene>
    <name evidence="2" type="ORF">LITE_LOCUS46464</name>
</gene>
<comment type="caution">
    <text evidence="2">The sequence shown here is derived from an EMBL/GenBank/DDBJ whole genome shotgun (WGS) entry which is preliminary data.</text>
</comment>
<evidence type="ECO:0000313" key="3">
    <source>
        <dbReference type="Proteomes" id="UP001154282"/>
    </source>
</evidence>
<dbReference type="EMBL" id="CAMGYJ010000010">
    <property type="protein sequence ID" value="CAI0552533.1"/>
    <property type="molecule type" value="Genomic_DNA"/>
</dbReference>
<protein>
    <submittedName>
        <fullName evidence="2">Uncharacterized protein</fullName>
    </submittedName>
</protein>
<dbReference type="AlphaFoldDB" id="A0AAV0R4S2"/>
<proteinExistence type="predicted"/>
<keyword evidence="3" id="KW-1185">Reference proteome</keyword>
<name>A0AAV0R4S2_9ROSI</name>